<comment type="caution">
    <text evidence="1">The sequence shown here is derived from an EMBL/GenBank/DDBJ whole genome shotgun (WGS) entry which is preliminary data.</text>
</comment>
<dbReference type="Proteomes" id="UP000284557">
    <property type="component" value="Unassembled WGS sequence"/>
</dbReference>
<evidence type="ECO:0000313" key="2">
    <source>
        <dbReference type="Proteomes" id="UP000284557"/>
    </source>
</evidence>
<gene>
    <name evidence="1" type="ORF">D2E76_25585</name>
</gene>
<reference evidence="1 2" key="1">
    <citation type="submission" date="2018-08" db="EMBL/GenBank/DDBJ databases">
        <title>Linezolid Resistance in Mycobacterium abscessus: MIC Distribution and Comprehensive Investigation of Resistance Mechanisms.</title>
        <authorList>
            <person name="Ye M."/>
            <person name="Xu L."/>
            <person name="Zou Y."/>
            <person name="Li B."/>
            <person name="Guo Q."/>
            <person name="Zhang Y."/>
            <person name="Zhan M."/>
            <person name="Xu B."/>
            <person name="Yu F."/>
            <person name="Zhang Z."/>
            <person name="Chu H."/>
        </authorList>
    </citation>
    <scope>NUCLEOTIDE SEQUENCE [LARGE SCALE GENOMIC DNA]</scope>
    <source>
        <strain evidence="1 2">G143</strain>
    </source>
</reference>
<dbReference type="EMBL" id="QXBN01000033">
    <property type="protein sequence ID" value="RIT29279.1"/>
    <property type="molecule type" value="Genomic_DNA"/>
</dbReference>
<protein>
    <submittedName>
        <fullName evidence="1">Uncharacterized protein</fullName>
    </submittedName>
</protein>
<dbReference type="AlphaFoldDB" id="A0ABD7HH31"/>
<sequence length="74" mass="7796">MFELAELDGEGGLFVAGDVPGHSAVHGEICPFETFPLDFFDAPTKQCQFLVGVSAVSSKIICEGGANRLCGCCR</sequence>
<proteinExistence type="predicted"/>
<name>A0ABD7HH31_9MYCO</name>
<accession>A0ABD7HH31</accession>
<dbReference type="RefSeq" id="WP_100481053.1">
    <property type="nucleotide sequence ID" value="NZ_QDET01000004.1"/>
</dbReference>
<evidence type="ECO:0000313" key="1">
    <source>
        <dbReference type="EMBL" id="RIT29279.1"/>
    </source>
</evidence>
<organism evidence="1 2">
    <name type="scientific">Mycobacteroides abscessus</name>
    <dbReference type="NCBI Taxonomy" id="36809"/>
    <lineage>
        <taxon>Bacteria</taxon>
        <taxon>Bacillati</taxon>
        <taxon>Actinomycetota</taxon>
        <taxon>Actinomycetes</taxon>
        <taxon>Mycobacteriales</taxon>
        <taxon>Mycobacteriaceae</taxon>
        <taxon>Mycobacteroides</taxon>
    </lineage>
</organism>